<comment type="caution">
    <text evidence="3">The sequence shown here is derived from an EMBL/GenBank/DDBJ whole genome shotgun (WGS) entry which is preliminary data.</text>
</comment>
<proteinExistence type="predicted"/>
<name>A0A1X2I362_9FUNG</name>
<reference evidence="3 4" key="1">
    <citation type="submission" date="2016-07" db="EMBL/GenBank/DDBJ databases">
        <title>Pervasive Adenine N6-methylation of Active Genes in Fungi.</title>
        <authorList>
            <consortium name="DOE Joint Genome Institute"/>
            <person name="Mondo S.J."/>
            <person name="Dannebaum R.O."/>
            <person name="Kuo R.C."/>
            <person name="Labutti K."/>
            <person name="Haridas S."/>
            <person name="Kuo A."/>
            <person name="Salamov A."/>
            <person name="Ahrendt S.R."/>
            <person name="Lipzen A."/>
            <person name="Sullivan W."/>
            <person name="Andreopoulos W.B."/>
            <person name="Clum A."/>
            <person name="Lindquist E."/>
            <person name="Daum C."/>
            <person name="Ramamoorthy G.K."/>
            <person name="Gryganskyi A."/>
            <person name="Culley D."/>
            <person name="Magnuson J.K."/>
            <person name="James T.Y."/>
            <person name="O'Malley M.A."/>
            <person name="Stajich J.E."/>
            <person name="Spatafora J.W."/>
            <person name="Visel A."/>
            <person name="Grigoriev I.V."/>
        </authorList>
    </citation>
    <scope>NUCLEOTIDE SEQUENCE [LARGE SCALE GENOMIC DNA]</scope>
    <source>
        <strain evidence="3 4">NRRL 1336</strain>
    </source>
</reference>
<evidence type="ECO:0000256" key="1">
    <source>
        <dbReference type="SAM" id="MobiDB-lite"/>
    </source>
</evidence>
<feature type="domain" description="Heterokaryon incompatibility" evidence="2">
    <location>
        <begin position="36"/>
        <end position="122"/>
    </location>
</feature>
<dbReference type="OrthoDB" id="3553147at2759"/>
<sequence length="658" mass="76093">MEEKSFGVVLVDIHKAANDNEIHCVERPLTDGDLKYVAISYRWGELAESVLDTNLGYVANVRSFDLNDFYTLCKTMTQERDLQEMDYVWVDAICVDQTDDERKKATIYRMTDIYEKASFILAVPDLHLRYLKDVNIKNKEIIDCSAQLGFYIYHLIHENIDRLVALDEQWLDSIGVPKNRALRQMLSKYASSHFVDGLTKYKVNDVDYNPNDALEHIQKAVLGTHAPHRRSDFVSIDDSVKSSAYGLDRTKSHQATTTKSQDNKNEPVHHDWPYHVIKQVTNDKWKQLISQRNNSIILSMGFLEDLVKDWSSRVWVINEYSIANRKNKLKYWFIQLQQHQHHQAAAADDFSFFKFDSNDLLSSRTQHNIIFGTRSSYHQLTIKSNLIFEQFRKTMLRQLNQQSFLEMILKSKATRNDDRFHAILPLSKYKNKVHYSKDVVDQWNIRSVVGVKLKLFELMDTKDKLDLLFLSCMSSNKSMVMPTFASTLIDWPAPGKYATMDDDGSGGGEIYPCNFDLTNDATIMLFPSTTTSSDCKKSITTLTSFNKLNLKPLEYYTCNNPIFAQTAFEKNRTQCQRLGLDDPNDQLDMVCIPSYGDSDIKALRHNSDFEIRQMFLIGSLMKNKWMVIIASSIFTLIDTDPTWTLHYVNSSNIGFDIY</sequence>
<dbReference type="InterPro" id="IPR052895">
    <property type="entry name" value="HetReg/Transcr_Mod"/>
</dbReference>
<accession>A0A1X2I362</accession>
<dbReference type="PANTHER" id="PTHR24148:SF64">
    <property type="entry name" value="HETEROKARYON INCOMPATIBILITY DOMAIN-CONTAINING PROTEIN"/>
    <property type="match status" value="1"/>
</dbReference>
<dbReference type="InterPro" id="IPR010730">
    <property type="entry name" value="HET"/>
</dbReference>
<gene>
    <name evidence="3" type="ORF">BCR42DRAFT_455730</name>
</gene>
<dbReference type="PANTHER" id="PTHR24148">
    <property type="entry name" value="ANKYRIN REPEAT DOMAIN-CONTAINING PROTEIN 39 HOMOLOG-RELATED"/>
    <property type="match status" value="1"/>
</dbReference>
<organism evidence="3 4">
    <name type="scientific">Absidia repens</name>
    <dbReference type="NCBI Taxonomy" id="90262"/>
    <lineage>
        <taxon>Eukaryota</taxon>
        <taxon>Fungi</taxon>
        <taxon>Fungi incertae sedis</taxon>
        <taxon>Mucoromycota</taxon>
        <taxon>Mucoromycotina</taxon>
        <taxon>Mucoromycetes</taxon>
        <taxon>Mucorales</taxon>
        <taxon>Cunninghamellaceae</taxon>
        <taxon>Absidia</taxon>
    </lineage>
</organism>
<evidence type="ECO:0000259" key="2">
    <source>
        <dbReference type="Pfam" id="PF06985"/>
    </source>
</evidence>
<feature type="region of interest" description="Disordered" evidence="1">
    <location>
        <begin position="247"/>
        <end position="268"/>
    </location>
</feature>
<dbReference type="Proteomes" id="UP000193560">
    <property type="component" value="Unassembled WGS sequence"/>
</dbReference>
<dbReference type="AlphaFoldDB" id="A0A1X2I362"/>
<dbReference type="STRING" id="90262.A0A1X2I362"/>
<dbReference type="EMBL" id="MCGE01000032">
    <property type="protein sequence ID" value="ORZ08200.1"/>
    <property type="molecule type" value="Genomic_DNA"/>
</dbReference>
<evidence type="ECO:0000313" key="4">
    <source>
        <dbReference type="Proteomes" id="UP000193560"/>
    </source>
</evidence>
<protein>
    <recommendedName>
        <fullName evidence="2">Heterokaryon incompatibility domain-containing protein</fullName>
    </recommendedName>
</protein>
<dbReference type="Pfam" id="PF06985">
    <property type="entry name" value="HET"/>
    <property type="match status" value="1"/>
</dbReference>
<evidence type="ECO:0000313" key="3">
    <source>
        <dbReference type="EMBL" id="ORZ08200.1"/>
    </source>
</evidence>
<keyword evidence="4" id="KW-1185">Reference proteome</keyword>